<organism evidence="2 3">
    <name type="scientific">Hymenoscyphus albidus</name>
    <dbReference type="NCBI Taxonomy" id="595503"/>
    <lineage>
        <taxon>Eukaryota</taxon>
        <taxon>Fungi</taxon>
        <taxon>Dikarya</taxon>
        <taxon>Ascomycota</taxon>
        <taxon>Pezizomycotina</taxon>
        <taxon>Leotiomycetes</taxon>
        <taxon>Helotiales</taxon>
        <taxon>Helotiaceae</taxon>
        <taxon>Hymenoscyphus</taxon>
    </lineage>
</organism>
<evidence type="ECO:0000256" key="1">
    <source>
        <dbReference type="SAM" id="SignalP"/>
    </source>
</evidence>
<protein>
    <submittedName>
        <fullName evidence="2">Uncharacterized protein</fullName>
    </submittedName>
</protein>
<dbReference type="Proteomes" id="UP000701801">
    <property type="component" value="Unassembled WGS sequence"/>
</dbReference>
<name>A0A9N9LV76_9HELO</name>
<proteinExistence type="predicted"/>
<evidence type="ECO:0000313" key="2">
    <source>
        <dbReference type="EMBL" id="CAG8979720.1"/>
    </source>
</evidence>
<feature type="signal peptide" evidence="1">
    <location>
        <begin position="1"/>
        <end position="20"/>
    </location>
</feature>
<dbReference type="OrthoDB" id="4704201at2759"/>
<accession>A0A9N9LV76</accession>
<keyword evidence="3" id="KW-1185">Reference proteome</keyword>
<dbReference type="EMBL" id="CAJVRM010000331">
    <property type="protein sequence ID" value="CAG8979720.1"/>
    <property type="molecule type" value="Genomic_DNA"/>
</dbReference>
<dbReference type="AlphaFoldDB" id="A0A9N9LV76"/>
<reference evidence="2" key="1">
    <citation type="submission" date="2021-07" db="EMBL/GenBank/DDBJ databases">
        <authorList>
            <person name="Durling M."/>
        </authorList>
    </citation>
    <scope>NUCLEOTIDE SEQUENCE</scope>
</reference>
<comment type="caution">
    <text evidence="2">The sequence shown here is derived from an EMBL/GenBank/DDBJ whole genome shotgun (WGS) entry which is preliminary data.</text>
</comment>
<gene>
    <name evidence="2" type="ORF">HYALB_00012366</name>
</gene>
<keyword evidence="1" id="KW-0732">Signal</keyword>
<evidence type="ECO:0000313" key="3">
    <source>
        <dbReference type="Proteomes" id="UP000701801"/>
    </source>
</evidence>
<sequence length="140" mass="15212">MQYQLIRLYFSSMLAALSVASPTSNLQPRDKLKVQITFDVTGYSLWSQGRNPSSNTGITITIVPGGVYPTWVHNELLDGLKAAVQKAAVCKDVTYTYPSDVDRHSNSDAIYFMEFASKTTPNADGFCSTFTTLSGAVAGN</sequence>
<feature type="chain" id="PRO_5040509296" evidence="1">
    <location>
        <begin position="21"/>
        <end position="140"/>
    </location>
</feature>